<evidence type="ECO:0000313" key="1">
    <source>
        <dbReference type="EMBL" id="SNY57575.1"/>
    </source>
</evidence>
<dbReference type="RefSeq" id="WP_097325097.1">
    <property type="nucleotide sequence ID" value="NZ_OBDY01000018.1"/>
</dbReference>
<gene>
    <name evidence="1" type="ORF">SAMN05421748_118138</name>
</gene>
<evidence type="ECO:0008006" key="3">
    <source>
        <dbReference type="Google" id="ProtNLM"/>
    </source>
</evidence>
<dbReference type="Proteomes" id="UP000219612">
    <property type="component" value="Unassembled WGS sequence"/>
</dbReference>
<organism evidence="1 2">
    <name type="scientific">Paractinoplanes atraurantiacus</name>
    <dbReference type="NCBI Taxonomy" id="1036182"/>
    <lineage>
        <taxon>Bacteria</taxon>
        <taxon>Bacillati</taxon>
        <taxon>Actinomycetota</taxon>
        <taxon>Actinomycetes</taxon>
        <taxon>Micromonosporales</taxon>
        <taxon>Micromonosporaceae</taxon>
        <taxon>Paractinoplanes</taxon>
    </lineage>
</organism>
<dbReference type="Gene3D" id="3.40.430.10">
    <property type="entry name" value="Dihydrofolate Reductase, subunit A"/>
    <property type="match status" value="1"/>
</dbReference>
<keyword evidence="2" id="KW-1185">Reference proteome</keyword>
<accession>A0A285JBG5</accession>
<evidence type="ECO:0000313" key="2">
    <source>
        <dbReference type="Proteomes" id="UP000219612"/>
    </source>
</evidence>
<reference evidence="1 2" key="1">
    <citation type="submission" date="2017-09" db="EMBL/GenBank/DDBJ databases">
        <authorList>
            <person name="Ehlers B."/>
            <person name="Leendertz F.H."/>
        </authorList>
    </citation>
    <scope>NUCLEOTIDE SEQUENCE [LARGE SCALE GENOMIC DNA]</scope>
    <source>
        <strain evidence="1 2">CGMCC 4.6857</strain>
    </source>
</reference>
<dbReference type="EMBL" id="OBDY01000018">
    <property type="protein sequence ID" value="SNY57575.1"/>
    <property type="molecule type" value="Genomic_DNA"/>
</dbReference>
<dbReference type="InterPro" id="IPR024072">
    <property type="entry name" value="DHFR-like_dom_sf"/>
</dbReference>
<name>A0A285JBG5_9ACTN</name>
<protein>
    <recommendedName>
        <fullName evidence="3">RibD C-terminal domain-containing protein</fullName>
    </recommendedName>
</protein>
<dbReference type="SUPFAM" id="SSF53597">
    <property type="entry name" value="Dihydrofolate reductase-like"/>
    <property type="match status" value="1"/>
</dbReference>
<sequence length="108" mass="11916">MALCSLLSLDGVAERPGRFLRDFDQVVDDNLAEVIASQDTVLLGRRTYDEWAPYWPVSGVPKYVFTAKEPDLEWAGTTVVQETAIDFVRDLKARQGGGVLAHYAAKAS</sequence>
<dbReference type="AlphaFoldDB" id="A0A285JBG5"/>
<proteinExistence type="predicted"/>
<dbReference type="OrthoDB" id="3471694at2"/>